<dbReference type="PROSITE" id="PS50216">
    <property type="entry name" value="DHHC"/>
    <property type="match status" value="1"/>
</dbReference>
<name>A0A2C9LGD4_BIOGL</name>
<keyword evidence="4 7" id="KW-1133">Transmembrane helix</keyword>
<feature type="transmembrane region" description="Helical" evidence="7">
    <location>
        <begin position="251"/>
        <end position="269"/>
    </location>
</feature>
<organism evidence="9 10">
    <name type="scientific">Biomphalaria glabrata</name>
    <name type="common">Bloodfluke planorb</name>
    <name type="synonym">Freshwater snail</name>
    <dbReference type="NCBI Taxonomy" id="6526"/>
    <lineage>
        <taxon>Eukaryota</taxon>
        <taxon>Metazoa</taxon>
        <taxon>Spiralia</taxon>
        <taxon>Lophotrochozoa</taxon>
        <taxon>Mollusca</taxon>
        <taxon>Gastropoda</taxon>
        <taxon>Heterobranchia</taxon>
        <taxon>Euthyneura</taxon>
        <taxon>Panpulmonata</taxon>
        <taxon>Hygrophila</taxon>
        <taxon>Lymnaeoidea</taxon>
        <taxon>Planorbidae</taxon>
        <taxon>Biomphalaria</taxon>
    </lineage>
</organism>
<dbReference type="InterPro" id="IPR039859">
    <property type="entry name" value="PFA4/ZDH16/20/ERF2-like"/>
</dbReference>
<feature type="domain" description="Palmitoyltransferase DHHC" evidence="8">
    <location>
        <begin position="176"/>
        <end position="317"/>
    </location>
</feature>
<dbReference type="GO" id="GO:0019706">
    <property type="term" value="F:protein-cysteine S-palmitoyltransferase activity"/>
    <property type="evidence" value="ECO:0007669"/>
    <property type="project" value="UniProtKB-EC"/>
</dbReference>
<dbReference type="OrthoDB" id="302728at2759"/>
<keyword evidence="3 7" id="KW-0812">Transmembrane</keyword>
<evidence type="ECO:0000256" key="5">
    <source>
        <dbReference type="ARBA" id="ARBA00023136"/>
    </source>
</evidence>
<evidence type="ECO:0000256" key="7">
    <source>
        <dbReference type="RuleBase" id="RU079119"/>
    </source>
</evidence>
<comment type="catalytic activity">
    <reaction evidence="7">
        <text>L-cysteinyl-[protein] + hexadecanoyl-CoA = S-hexadecanoyl-L-cysteinyl-[protein] + CoA</text>
        <dbReference type="Rhea" id="RHEA:36683"/>
        <dbReference type="Rhea" id="RHEA-COMP:10131"/>
        <dbReference type="Rhea" id="RHEA-COMP:11032"/>
        <dbReference type="ChEBI" id="CHEBI:29950"/>
        <dbReference type="ChEBI" id="CHEBI:57287"/>
        <dbReference type="ChEBI" id="CHEBI:57379"/>
        <dbReference type="ChEBI" id="CHEBI:74151"/>
        <dbReference type="EC" id="2.3.1.225"/>
    </reaction>
</comment>
<dbReference type="Proteomes" id="UP000076420">
    <property type="component" value="Unassembled WGS sequence"/>
</dbReference>
<dbReference type="PANTHER" id="PTHR12246">
    <property type="entry name" value="PALMITOYLTRANSFERASE ZDHHC16"/>
    <property type="match status" value="1"/>
</dbReference>
<evidence type="ECO:0000256" key="6">
    <source>
        <dbReference type="ARBA" id="ARBA00023315"/>
    </source>
</evidence>
<comment type="domain">
    <text evidence="7">The DHHC domain is required for palmitoyltransferase activity.</text>
</comment>
<feature type="transmembrane region" description="Helical" evidence="7">
    <location>
        <begin position="21"/>
        <end position="43"/>
    </location>
</feature>
<evidence type="ECO:0000256" key="2">
    <source>
        <dbReference type="ARBA" id="ARBA00022679"/>
    </source>
</evidence>
<evidence type="ECO:0000256" key="4">
    <source>
        <dbReference type="ARBA" id="ARBA00022989"/>
    </source>
</evidence>
<dbReference type="VEuPathDB" id="VectorBase:BGLB030896"/>
<dbReference type="Pfam" id="PF01529">
    <property type="entry name" value="DHHC"/>
    <property type="match status" value="1"/>
</dbReference>
<evidence type="ECO:0000256" key="1">
    <source>
        <dbReference type="ARBA" id="ARBA00004141"/>
    </source>
</evidence>
<keyword evidence="2 7" id="KW-0808">Transferase</keyword>
<keyword evidence="6 7" id="KW-0012">Acyltransferase</keyword>
<dbReference type="KEGG" id="bgt:106061945"/>
<dbReference type="GO" id="GO:0016020">
    <property type="term" value="C:membrane"/>
    <property type="evidence" value="ECO:0007669"/>
    <property type="project" value="UniProtKB-SubCell"/>
</dbReference>
<keyword evidence="5 7" id="KW-0472">Membrane</keyword>
<accession>A0A2C9LGD4</accession>
<gene>
    <name evidence="9" type="primary">106061945</name>
</gene>
<comment type="similarity">
    <text evidence="7">Belongs to the DHHC palmitoyltransferase family.</text>
</comment>
<comment type="subcellular location">
    <subcellularLocation>
        <location evidence="1">Membrane</location>
        <topology evidence="1">Multi-pass membrane protein</topology>
    </subcellularLocation>
</comment>
<dbReference type="EnsemblMetazoa" id="BGLB030896-RA">
    <property type="protein sequence ID" value="BGLB030896-PA"/>
    <property type="gene ID" value="BGLB030896"/>
</dbReference>
<evidence type="ECO:0000259" key="8">
    <source>
        <dbReference type="Pfam" id="PF01529"/>
    </source>
</evidence>
<dbReference type="STRING" id="6526.A0A2C9LGD4"/>
<evidence type="ECO:0000313" key="9">
    <source>
        <dbReference type="EnsemblMetazoa" id="BGLB030896-PA"/>
    </source>
</evidence>
<evidence type="ECO:0000313" key="10">
    <source>
        <dbReference type="Proteomes" id="UP000076420"/>
    </source>
</evidence>
<feature type="transmembrane region" description="Helical" evidence="7">
    <location>
        <begin position="221"/>
        <end position="244"/>
    </location>
</feature>
<feature type="transmembrane region" description="Helical" evidence="7">
    <location>
        <begin position="275"/>
        <end position="299"/>
    </location>
</feature>
<reference evidence="9" key="1">
    <citation type="submission" date="2020-05" db="UniProtKB">
        <authorList>
            <consortium name="EnsemblMetazoa"/>
        </authorList>
    </citation>
    <scope>IDENTIFICATION</scope>
    <source>
        <strain evidence="9">BB02</strain>
    </source>
</reference>
<evidence type="ECO:0000256" key="3">
    <source>
        <dbReference type="ARBA" id="ARBA00022692"/>
    </source>
</evidence>
<dbReference type="VEuPathDB" id="VectorBase:BGLAX_026908"/>
<dbReference type="EC" id="2.3.1.225" evidence="7"/>
<sequence>MLNNQDKMATSLKWKLRAISIFCQVYVFLFCILTLLNLFYITIPTICSSDSSSWLLKTVALCVIGNTLSNYICLRYTAYVSTIYLKQLRRSKVHTDQYTMGTLNISSNDLDVKAAKSQQDLSFFVHLTNSLPPSTPINNNDLETISSYKYQSSESIFFLDTSKNWDKRAPRLLEDWHMCSDCKMLSPPRARHCHLCHVCVLKRDHHCFFSNCCVGFHNQRYFIFFCFYAALGTLLNTIATFYYLDQHYSQLQTWGYLAYTPPVLVYFWINNSVNNALLTLLAFQYFSTITTLACFYYFVTQFFLACAGMTMHEYAKNINEYRGTIWSNLYSVFGKYWLINVFIPMPSLGYTSDGISWDRFFNTKVL</sequence>
<proteinExistence type="inferred from homology"/>
<protein>
    <recommendedName>
        <fullName evidence="7">Palmitoyltransferase</fullName>
        <ecNumber evidence="7">2.3.1.225</ecNumber>
    </recommendedName>
</protein>
<dbReference type="AlphaFoldDB" id="A0A2C9LGD4"/>
<dbReference type="InterPro" id="IPR001594">
    <property type="entry name" value="Palmitoyltrfase_DHHC"/>
</dbReference>